<evidence type="ECO:0000256" key="5">
    <source>
        <dbReference type="ARBA" id="ARBA00022723"/>
    </source>
</evidence>
<dbReference type="GO" id="GO:0004518">
    <property type="term" value="F:nuclease activity"/>
    <property type="evidence" value="ECO:0007669"/>
    <property type="project" value="UniProtKB-KW"/>
</dbReference>
<name>A0AA47NDL7_MERPO</name>
<dbReference type="AlphaFoldDB" id="A0AA47NDL7"/>
<evidence type="ECO:0000256" key="3">
    <source>
        <dbReference type="ARBA" id="ARBA00006958"/>
    </source>
</evidence>
<organism evidence="10 11">
    <name type="scientific">Merluccius polli</name>
    <name type="common">Benguela hake</name>
    <name type="synonym">Merluccius cadenati</name>
    <dbReference type="NCBI Taxonomy" id="89951"/>
    <lineage>
        <taxon>Eukaryota</taxon>
        <taxon>Metazoa</taxon>
        <taxon>Chordata</taxon>
        <taxon>Craniata</taxon>
        <taxon>Vertebrata</taxon>
        <taxon>Euteleostomi</taxon>
        <taxon>Actinopterygii</taxon>
        <taxon>Neopterygii</taxon>
        <taxon>Teleostei</taxon>
        <taxon>Neoteleostei</taxon>
        <taxon>Acanthomorphata</taxon>
        <taxon>Zeiogadaria</taxon>
        <taxon>Gadariae</taxon>
        <taxon>Gadiformes</taxon>
        <taxon>Gadoidei</taxon>
        <taxon>Merlucciidae</taxon>
        <taxon>Merluccius</taxon>
    </lineage>
</organism>
<dbReference type="GO" id="GO:0005634">
    <property type="term" value="C:nucleus"/>
    <property type="evidence" value="ECO:0007669"/>
    <property type="project" value="UniProtKB-SubCell"/>
</dbReference>
<evidence type="ECO:0000256" key="2">
    <source>
        <dbReference type="ARBA" id="ARBA00004123"/>
    </source>
</evidence>
<dbReference type="PANTHER" id="PTHR22930">
    <property type="match status" value="1"/>
</dbReference>
<accession>A0AA47NDL7</accession>
<evidence type="ECO:0000259" key="9">
    <source>
        <dbReference type="Pfam" id="PF13359"/>
    </source>
</evidence>
<dbReference type="GO" id="GO:0046872">
    <property type="term" value="F:metal ion binding"/>
    <property type="evidence" value="ECO:0007669"/>
    <property type="project" value="UniProtKB-KW"/>
</dbReference>
<proteinExistence type="inferred from homology"/>
<dbReference type="PANTHER" id="PTHR22930:SF85">
    <property type="entry name" value="GH03217P-RELATED"/>
    <property type="match status" value="1"/>
</dbReference>
<keyword evidence="11" id="KW-1185">Reference proteome</keyword>
<dbReference type="Pfam" id="PF13359">
    <property type="entry name" value="DDE_Tnp_4"/>
    <property type="match status" value="1"/>
</dbReference>
<keyword evidence="4" id="KW-0540">Nuclease</keyword>
<comment type="subcellular location">
    <subcellularLocation>
        <location evidence="2">Nucleus</location>
    </subcellularLocation>
</comment>
<evidence type="ECO:0000256" key="8">
    <source>
        <dbReference type="SAM" id="MobiDB-lite"/>
    </source>
</evidence>
<evidence type="ECO:0000256" key="1">
    <source>
        <dbReference type="ARBA" id="ARBA00001968"/>
    </source>
</evidence>
<keyword evidence="5" id="KW-0479">Metal-binding</keyword>
<evidence type="ECO:0000256" key="6">
    <source>
        <dbReference type="ARBA" id="ARBA00022801"/>
    </source>
</evidence>
<reference evidence="10" key="1">
    <citation type="journal article" date="2023" name="Front. Mar. Sci.">
        <title>A new Merluccius polli reference genome to investigate the effects of global change in West African waters.</title>
        <authorList>
            <person name="Mateo J.L."/>
            <person name="Blanco-Fernandez C."/>
            <person name="Garcia-Vazquez E."/>
            <person name="Machado-Schiaffino G."/>
        </authorList>
    </citation>
    <scope>NUCLEOTIDE SEQUENCE</scope>
    <source>
        <strain evidence="10">C29</strain>
        <tissue evidence="10">Fin</tissue>
    </source>
</reference>
<comment type="cofactor">
    <cofactor evidence="1">
        <name>a divalent metal cation</name>
        <dbReference type="ChEBI" id="CHEBI:60240"/>
    </cofactor>
</comment>
<keyword evidence="7" id="KW-0539">Nucleus</keyword>
<evidence type="ECO:0000313" key="10">
    <source>
        <dbReference type="EMBL" id="KAK0156625.1"/>
    </source>
</evidence>
<dbReference type="InterPro" id="IPR045249">
    <property type="entry name" value="HARBI1-like"/>
</dbReference>
<dbReference type="InterPro" id="IPR027806">
    <property type="entry name" value="HARBI1_dom"/>
</dbReference>
<evidence type="ECO:0000256" key="7">
    <source>
        <dbReference type="ARBA" id="ARBA00023242"/>
    </source>
</evidence>
<protein>
    <submittedName>
        <fullName evidence="10">Nuclease HARBI1</fullName>
    </submittedName>
</protein>
<feature type="region of interest" description="Disordered" evidence="8">
    <location>
        <begin position="140"/>
        <end position="159"/>
    </location>
</feature>
<evidence type="ECO:0000313" key="11">
    <source>
        <dbReference type="Proteomes" id="UP001174136"/>
    </source>
</evidence>
<comment type="similarity">
    <text evidence="3">Belongs to the HARBI1 family.</text>
</comment>
<dbReference type="GO" id="GO:0016787">
    <property type="term" value="F:hydrolase activity"/>
    <property type="evidence" value="ECO:0007669"/>
    <property type="project" value="UniProtKB-KW"/>
</dbReference>
<gene>
    <name evidence="10" type="primary">Harbi1_2</name>
    <name evidence="10" type="ORF">N1851_000056</name>
</gene>
<comment type="caution">
    <text evidence="10">The sequence shown here is derived from an EMBL/GenBank/DDBJ whole genome shotgun (WGS) entry which is preliminary data.</text>
</comment>
<sequence length="159" mass="17970">MSVVDEACNRQLAPSDEEDGFVNRKNFHSINTQVICDATLRVTDLVARWLGDSGYALRPWLMTPILHPATEPEQRYSRARRKTRSVVERCIGVVKSRFRCIDLSGRVLQYTPEKACKIITCAFILHNICMMYRLPLPDVPEDHEPEGDGPAPAPCNTSI</sequence>
<keyword evidence="6" id="KW-0378">Hydrolase</keyword>
<dbReference type="EMBL" id="JAOPHQ010000001">
    <property type="protein sequence ID" value="KAK0156625.1"/>
    <property type="molecule type" value="Genomic_DNA"/>
</dbReference>
<feature type="domain" description="DDE Tnp4" evidence="9">
    <location>
        <begin position="49"/>
        <end position="127"/>
    </location>
</feature>
<dbReference type="Proteomes" id="UP001174136">
    <property type="component" value="Unassembled WGS sequence"/>
</dbReference>
<evidence type="ECO:0000256" key="4">
    <source>
        <dbReference type="ARBA" id="ARBA00022722"/>
    </source>
</evidence>